<dbReference type="InterPro" id="IPR007110">
    <property type="entry name" value="Ig-like_dom"/>
</dbReference>
<evidence type="ECO:0000256" key="3">
    <source>
        <dbReference type="ARBA" id="ARBA00011233"/>
    </source>
</evidence>
<feature type="domain" description="Ig-like" evidence="9">
    <location>
        <begin position="421"/>
        <end position="576"/>
    </location>
</feature>
<dbReference type="SUPFAM" id="SSF49785">
    <property type="entry name" value="Galactose-binding domain-like"/>
    <property type="match status" value="1"/>
</dbReference>
<feature type="disulfide bond" evidence="8">
    <location>
        <begin position="620"/>
        <end position="647"/>
    </location>
</feature>
<evidence type="ECO:0000256" key="6">
    <source>
        <dbReference type="ARBA" id="ARBA00022837"/>
    </source>
</evidence>
<dbReference type="Gene3D" id="2.60.40.10">
    <property type="entry name" value="Immunoglobulins"/>
    <property type="match status" value="1"/>
</dbReference>
<feature type="domain" description="Sushi" evidence="10">
    <location>
        <begin position="582"/>
        <end position="649"/>
    </location>
</feature>
<name>A0A2G8JM73_STIJA</name>
<protein>
    <submittedName>
        <fullName evidence="11">Putative pentraxin fusion protein-like</fullName>
    </submittedName>
</protein>
<dbReference type="Gene3D" id="2.10.70.10">
    <property type="entry name" value="Complement Module, domain 1"/>
    <property type="match status" value="2"/>
</dbReference>
<dbReference type="GO" id="GO:0046872">
    <property type="term" value="F:metal ion binding"/>
    <property type="evidence" value="ECO:0007669"/>
    <property type="project" value="UniProtKB-KW"/>
</dbReference>
<comment type="subunit">
    <text evidence="3">Homotrimer.</text>
</comment>
<dbReference type="AlphaFoldDB" id="A0A2G8JM73"/>
<comment type="function">
    <text evidence="1">Acts as a defensive agent. Recognizes blood group fucosylated oligosaccharides including A, B, H and Lewis B-type antigens. Does not recognize Lewis A antigen and has low affinity for monovalent haptens.</text>
</comment>
<dbReference type="SUPFAM" id="SSF57535">
    <property type="entry name" value="Complement control module/SCR domain"/>
    <property type="match status" value="2"/>
</dbReference>
<keyword evidence="8" id="KW-0768">Sushi</keyword>
<evidence type="ECO:0000256" key="7">
    <source>
        <dbReference type="ARBA" id="ARBA00023157"/>
    </source>
</evidence>
<feature type="domain" description="Sushi" evidence="10">
    <location>
        <begin position="412"/>
        <end position="482"/>
    </location>
</feature>
<accession>A0A2G8JM73</accession>
<dbReference type="InterPro" id="IPR035976">
    <property type="entry name" value="Sushi/SCR/CCP_sf"/>
</dbReference>
<feature type="domain" description="Ig-like" evidence="9">
    <location>
        <begin position="321"/>
        <end position="408"/>
    </location>
</feature>
<dbReference type="Pfam" id="PF22633">
    <property type="entry name" value="F5_F8_type_C_2"/>
    <property type="match status" value="1"/>
</dbReference>
<dbReference type="SMART" id="SM00607">
    <property type="entry name" value="FTP"/>
    <property type="match status" value="1"/>
</dbReference>
<dbReference type="InterPro" id="IPR006585">
    <property type="entry name" value="FTP1"/>
</dbReference>
<dbReference type="InterPro" id="IPR013783">
    <property type="entry name" value="Ig-like_fold"/>
</dbReference>
<dbReference type="OrthoDB" id="406096at2759"/>
<organism evidence="11 12">
    <name type="scientific">Stichopus japonicus</name>
    <name type="common">Sea cucumber</name>
    <dbReference type="NCBI Taxonomy" id="307972"/>
    <lineage>
        <taxon>Eukaryota</taxon>
        <taxon>Metazoa</taxon>
        <taxon>Echinodermata</taxon>
        <taxon>Eleutherozoa</taxon>
        <taxon>Echinozoa</taxon>
        <taxon>Holothuroidea</taxon>
        <taxon>Aspidochirotacea</taxon>
        <taxon>Aspidochirotida</taxon>
        <taxon>Stichopodidae</taxon>
        <taxon>Apostichopus</taxon>
    </lineage>
</organism>
<sequence length="650" mass="72421">MTSRCDNRIWNPPVGKCLVNVAKNKRAYQGSSRYRDSGADLAVNGLTVENGRCSQTQTTNQWWFVDLGANFTVREIQIYHHDDQNTLLNAEVRVGQEAGSEITQNTLVGRVTDVSSNPVRITLNGNVEGRFVSVDHTGSSVSLILCEVQIFGDLLGDPCDNGCVVPRSLANGRYGRYVRSSINYRTIDPGSCFTDIHLSVLCNPDNSLIGSYYYTCDQTTGKFDYRNTGHREMLSDCGSSCPRPQINPNVLYFVGENNDPIGDRTAFNQAEEIYSKCEDPRYQLHVGLNRRRCQRGTWTPGVWTGSAPRCDISQLHMDITPTTSLTISPSGQFVLVTPIDEVTISCRNRFNSAQLSWDTRIRKNGEDTQGELSDDTSVFRLVIINPTAEDNGIYTCLSSGLSHSINVTFEDNRCSRPDIFPNIIAHVGVGEDTTTIENRQSFMGGETITFRCEDVRYQILDGPIHIQCIDGEWTERAPRCETSWLQVGVDNTILKTVSPDGTYIVYPIVSSIYINCQLRTGGRIGNSATITTNSTTQPSQRAYIAGKLKRLRLRNPTSGNDGTYTCETGSQRHSIKIKFQDIRCPAPENVLNGRWAYLRAYGNTLNEHAYILNEKVTLQCNPGYHASSNQESRCNYQGQWSPPLSSCTAN</sequence>
<evidence type="ECO:0000256" key="2">
    <source>
        <dbReference type="ARBA" id="ARBA00010147"/>
    </source>
</evidence>
<evidence type="ECO:0000313" key="11">
    <source>
        <dbReference type="EMBL" id="PIK36852.1"/>
    </source>
</evidence>
<keyword evidence="4" id="KW-0479">Metal-binding</keyword>
<dbReference type="SMART" id="SM00032">
    <property type="entry name" value="CCP"/>
    <property type="match status" value="3"/>
</dbReference>
<evidence type="ECO:0000256" key="4">
    <source>
        <dbReference type="ARBA" id="ARBA00022723"/>
    </source>
</evidence>
<dbReference type="PANTHER" id="PTHR45713:SF6">
    <property type="entry name" value="F5_8 TYPE C DOMAIN-CONTAINING PROTEIN"/>
    <property type="match status" value="1"/>
</dbReference>
<dbReference type="GO" id="GO:0001868">
    <property type="term" value="P:regulation of complement activation, lectin pathway"/>
    <property type="evidence" value="ECO:0007669"/>
    <property type="project" value="UniProtKB-ARBA"/>
</dbReference>
<dbReference type="Pfam" id="PF00084">
    <property type="entry name" value="Sushi"/>
    <property type="match status" value="2"/>
</dbReference>
<evidence type="ECO:0000313" key="12">
    <source>
        <dbReference type="Proteomes" id="UP000230750"/>
    </source>
</evidence>
<evidence type="ECO:0000259" key="10">
    <source>
        <dbReference type="PROSITE" id="PS50923"/>
    </source>
</evidence>
<dbReference type="CDD" id="cd00033">
    <property type="entry name" value="CCP"/>
    <property type="match status" value="2"/>
</dbReference>
<keyword evidence="6" id="KW-0106">Calcium</keyword>
<dbReference type="PANTHER" id="PTHR45713">
    <property type="entry name" value="FTP DOMAIN-CONTAINING PROTEIN"/>
    <property type="match status" value="1"/>
</dbReference>
<keyword evidence="7 8" id="KW-1015">Disulfide bond</keyword>
<reference evidence="11 12" key="1">
    <citation type="journal article" date="2017" name="PLoS Biol.">
        <title>The sea cucumber genome provides insights into morphological evolution and visceral regeneration.</title>
        <authorList>
            <person name="Zhang X."/>
            <person name="Sun L."/>
            <person name="Yuan J."/>
            <person name="Sun Y."/>
            <person name="Gao Y."/>
            <person name="Zhang L."/>
            <person name="Li S."/>
            <person name="Dai H."/>
            <person name="Hamel J.F."/>
            <person name="Liu C."/>
            <person name="Yu Y."/>
            <person name="Liu S."/>
            <person name="Lin W."/>
            <person name="Guo K."/>
            <person name="Jin S."/>
            <person name="Xu P."/>
            <person name="Storey K.B."/>
            <person name="Huan P."/>
            <person name="Zhang T."/>
            <person name="Zhou Y."/>
            <person name="Zhang J."/>
            <person name="Lin C."/>
            <person name="Li X."/>
            <person name="Xing L."/>
            <person name="Huo D."/>
            <person name="Sun M."/>
            <person name="Wang L."/>
            <person name="Mercier A."/>
            <person name="Li F."/>
            <person name="Yang H."/>
            <person name="Xiang J."/>
        </authorList>
    </citation>
    <scope>NUCLEOTIDE SEQUENCE [LARGE SCALE GENOMIC DNA]</scope>
    <source>
        <strain evidence="11">Shaxun</strain>
        <tissue evidence="11">Muscle</tissue>
    </source>
</reference>
<dbReference type="GO" id="GO:0042806">
    <property type="term" value="F:fucose binding"/>
    <property type="evidence" value="ECO:0007669"/>
    <property type="project" value="UniProtKB-ARBA"/>
</dbReference>
<keyword evidence="12" id="KW-1185">Reference proteome</keyword>
<dbReference type="GO" id="GO:0010185">
    <property type="term" value="P:regulation of cellular defense response"/>
    <property type="evidence" value="ECO:0007669"/>
    <property type="project" value="UniProtKB-ARBA"/>
</dbReference>
<evidence type="ECO:0000256" key="5">
    <source>
        <dbReference type="ARBA" id="ARBA00022734"/>
    </source>
</evidence>
<dbReference type="InterPro" id="IPR000436">
    <property type="entry name" value="Sushi_SCR_CCP_dom"/>
</dbReference>
<comment type="caution">
    <text evidence="8">Lacks conserved residue(s) required for the propagation of feature annotation.</text>
</comment>
<keyword evidence="5" id="KW-0430">Lectin</keyword>
<evidence type="ECO:0000256" key="1">
    <source>
        <dbReference type="ARBA" id="ARBA00002219"/>
    </source>
</evidence>
<dbReference type="EMBL" id="MRZV01001604">
    <property type="protein sequence ID" value="PIK36852.1"/>
    <property type="molecule type" value="Genomic_DNA"/>
</dbReference>
<comment type="caution">
    <text evidence="11">The sequence shown here is derived from an EMBL/GenBank/DDBJ whole genome shotgun (WGS) entry which is preliminary data.</text>
</comment>
<dbReference type="Gene3D" id="2.60.120.260">
    <property type="entry name" value="Galactose-binding domain-like"/>
    <property type="match status" value="1"/>
</dbReference>
<dbReference type="SUPFAM" id="SSF48726">
    <property type="entry name" value="Immunoglobulin"/>
    <property type="match status" value="1"/>
</dbReference>
<comment type="similarity">
    <text evidence="2">Belongs to the fucolectin family.</text>
</comment>
<dbReference type="InterPro" id="IPR036179">
    <property type="entry name" value="Ig-like_dom_sf"/>
</dbReference>
<gene>
    <name evidence="11" type="ORF">BSL78_26312</name>
</gene>
<dbReference type="CDD" id="cd00096">
    <property type="entry name" value="Ig"/>
    <property type="match status" value="1"/>
</dbReference>
<dbReference type="InterPro" id="IPR051941">
    <property type="entry name" value="BG_Antigen-Binding_Lectin"/>
</dbReference>
<dbReference type="SMART" id="SM00409">
    <property type="entry name" value="IG"/>
    <property type="match status" value="2"/>
</dbReference>
<dbReference type="InterPro" id="IPR003599">
    <property type="entry name" value="Ig_sub"/>
</dbReference>
<dbReference type="PROSITE" id="PS50835">
    <property type="entry name" value="IG_LIKE"/>
    <property type="match status" value="2"/>
</dbReference>
<dbReference type="PROSITE" id="PS50923">
    <property type="entry name" value="SUSHI"/>
    <property type="match status" value="3"/>
</dbReference>
<dbReference type="InterPro" id="IPR008979">
    <property type="entry name" value="Galactose-bd-like_sf"/>
</dbReference>
<evidence type="ECO:0000259" key="9">
    <source>
        <dbReference type="PROSITE" id="PS50835"/>
    </source>
</evidence>
<proteinExistence type="inferred from homology"/>
<feature type="domain" description="Sushi" evidence="10">
    <location>
        <begin position="239"/>
        <end position="312"/>
    </location>
</feature>
<evidence type="ECO:0000256" key="8">
    <source>
        <dbReference type="PROSITE-ProRule" id="PRU00302"/>
    </source>
</evidence>
<dbReference type="Proteomes" id="UP000230750">
    <property type="component" value="Unassembled WGS sequence"/>
</dbReference>